<dbReference type="CDD" id="cd01854">
    <property type="entry name" value="YjeQ_EngC"/>
    <property type="match status" value="1"/>
</dbReference>
<dbReference type="Pfam" id="PF03193">
    <property type="entry name" value="RsgA_GTPase"/>
    <property type="match status" value="1"/>
</dbReference>
<dbReference type="PANTHER" id="PTHR32120:SF11">
    <property type="entry name" value="SMALL RIBOSOMAL SUBUNIT BIOGENESIS GTPASE RSGA 1, MITOCHONDRIAL-RELATED"/>
    <property type="match status" value="1"/>
</dbReference>
<accession>A0ABD1BCZ8</accession>
<dbReference type="NCBIfam" id="TIGR00157">
    <property type="entry name" value="ribosome small subunit-dependent GTPase A"/>
    <property type="match status" value="1"/>
</dbReference>
<dbReference type="InterPro" id="IPR030378">
    <property type="entry name" value="G_CP_dom"/>
</dbReference>
<dbReference type="InterPro" id="IPR012340">
    <property type="entry name" value="NA-bd_OB-fold"/>
</dbReference>
<dbReference type="PROSITE" id="PS51721">
    <property type="entry name" value="G_CP"/>
    <property type="match status" value="1"/>
</dbReference>
<evidence type="ECO:0000256" key="3">
    <source>
        <dbReference type="SAM" id="MobiDB-lite"/>
    </source>
</evidence>
<dbReference type="Gene3D" id="1.10.40.50">
    <property type="entry name" value="Probable gtpase engc, domain 3"/>
    <property type="match status" value="1"/>
</dbReference>
<feature type="domain" description="CP-type G" evidence="5">
    <location>
        <begin position="162"/>
        <end position="353"/>
    </location>
</feature>
<feature type="domain" description="EngC GTPase" evidence="4">
    <location>
        <begin position="170"/>
        <end position="351"/>
    </location>
</feature>
<dbReference type="SUPFAM" id="SSF52540">
    <property type="entry name" value="P-loop containing nucleoside triphosphate hydrolases"/>
    <property type="match status" value="1"/>
</dbReference>
<dbReference type="GO" id="GO:0005525">
    <property type="term" value="F:GTP binding"/>
    <property type="evidence" value="ECO:0007669"/>
    <property type="project" value="UniProtKB-KW"/>
</dbReference>
<keyword evidence="1" id="KW-0547">Nucleotide-binding</keyword>
<dbReference type="PROSITE" id="PS50936">
    <property type="entry name" value="ENGC_GTPASE"/>
    <property type="match status" value="1"/>
</dbReference>
<dbReference type="Proteomes" id="UP001558713">
    <property type="component" value="Unassembled WGS sequence"/>
</dbReference>
<evidence type="ECO:0000259" key="5">
    <source>
        <dbReference type="PROSITE" id="PS51721"/>
    </source>
</evidence>
<dbReference type="InterPro" id="IPR010914">
    <property type="entry name" value="RsgA_GTPase_dom"/>
</dbReference>
<protein>
    <submittedName>
        <fullName evidence="6">Small ribosomal subunit biogenesis GTPase RsgA 1</fullName>
    </submittedName>
</protein>
<dbReference type="InterPro" id="IPR027417">
    <property type="entry name" value="P-loop_NTPase"/>
</dbReference>
<dbReference type="Gene3D" id="3.40.50.300">
    <property type="entry name" value="P-loop containing nucleotide triphosphate hydrolases"/>
    <property type="match status" value="1"/>
</dbReference>
<evidence type="ECO:0000256" key="1">
    <source>
        <dbReference type="ARBA" id="ARBA00022741"/>
    </source>
</evidence>
<dbReference type="SUPFAM" id="SSF50249">
    <property type="entry name" value="Nucleic acid-binding proteins"/>
    <property type="match status" value="1"/>
</dbReference>
<organism evidence="6 7">
    <name type="scientific">Cardamine amara subsp. amara</name>
    <dbReference type="NCBI Taxonomy" id="228776"/>
    <lineage>
        <taxon>Eukaryota</taxon>
        <taxon>Viridiplantae</taxon>
        <taxon>Streptophyta</taxon>
        <taxon>Embryophyta</taxon>
        <taxon>Tracheophyta</taxon>
        <taxon>Spermatophyta</taxon>
        <taxon>Magnoliopsida</taxon>
        <taxon>eudicotyledons</taxon>
        <taxon>Gunneridae</taxon>
        <taxon>Pentapetalae</taxon>
        <taxon>rosids</taxon>
        <taxon>malvids</taxon>
        <taxon>Brassicales</taxon>
        <taxon>Brassicaceae</taxon>
        <taxon>Cardamineae</taxon>
        <taxon>Cardamine</taxon>
    </lineage>
</organism>
<dbReference type="AlphaFoldDB" id="A0ABD1BCZ8"/>
<keyword evidence="7" id="KW-1185">Reference proteome</keyword>
<dbReference type="Gene3D" id="2.40.50.140">
    <property type="entry name" value="Nucleic acid-binding proteins"/>
    <property type="match status" value="1"/>
</dbReference>
<feature type="compositionally biased region" description="Basic residues" evidence="3">
    <location>
        <begin position="447"/>
        <end position="461"/>
    </location>
</feature>
<feature type="region of interest" description="Disordered" evidence="3">
    <location>
        <begin position="433"/>
        <end position="469"/>
    </location>
</feature>
<evidence type="ECO:0000256" key="2">
    <source>
        <dbReference type="ARBA" id="ARBA00023134"/>
    </source>
</evidence>
<reference evidence="6 7" key="1">
    <citation type="submission" date="2024-04" db="EMBL/GenBank/DDBJ databases">
        <title>Genome assembly C_amara_ONT_v2.</title>
        <authorList>
            <person name="Yant L."/>
            <person name="Moore C."/>
            <person name="Slenker M."/>
        </authorList>
    </citation>
    <scope>NUCLEOTIDE SEQUENCE [LARGE SCALE GENOMIC DNA]</scope>
    <source>
        <tissue evidence="6">Leaf</tissue>
    </source>
</reference>
<name>A0ABD1BCZ8_CARAN</name>
<dbReference type="HAMAP" id="MF_01820">
    <property type="entry name" value="GTPase_RsgA"/>
    <property type="match status" value="1"/>
</dbReference>
<dbReference type="PANTHER" id="PTHR32120">
    <property type="entry name" value="SMALL RIBOSOMAL SUBUNIT BIOGENESIS GTPASE RSGA"/>
    <property type="match status" value="1"/>
</dbReference>
<keyword evidence="2" id="KW-0342">GTP-binding</keyword>
<evidence type="ECO:0000313" key="6">
    <source>
        <dbReference type="EMBL" id="KAL1216442.1"/>
    </source>
</evidence>
<sequence>MQIFSNSIIRHSSPVLRRTSISHRRCGFGVGIHRNFYYLSAKRENPNNVTTIPQLSKTILRSFLAPVISIDNKLPLDKITEQATGIVAAAQANFMRVIVQQVPEEADGDDGSSQNGVELLCVVRTLLKKVGRTVLVGDKVLLDRVDWVDRRGKIIDVFKRFSENLDPPVANVDHLLILFSLDEPKLEPSILTRFLVEAESTQIPITLALNKCELVSEEELESWEMRLRSWNYEPLFCSVRNKIGLDAIEFNLRNQTSVIIGPSGVGKSSLINELRSSFGGGGGAIEFQEGFKPILGNMHDCENEKKKKKWFGDQSVGEVSTGVGRGKQTTRNVTLLPIPGGGYLADTPGFNKHKLLKVTKQNLPLCFPEIRKMVEGGTCRFNNCSHIDVQGCAVVDGWERYPYYLKLLDEIRIDEESQLKKYGTKREGDVRYKMGKDGVASGEPRIQPKKCRRESRKKTKQRMISELED</sequence>
<dbReference type="InterPro" id="IPR004881">
    <property type="entry name" value="Ribosome_biogen_GTPase_RsgA"/>
</dbReference>
<proteinExistence type="inferred from homology"/>
<gene>
    <name evidence="6" type="ORF">V5N11_026372</name>
</gene>
<comment type="caution">
    <text evidence="6">The sequence shown here is derived from an EMBL/GenBank/DDBJ whole genome shotgun (WGS) entry which is preliminary data.</text>
</comment>
<dbReference type="EMBL" id="JBANAX010000265">
    <property type="protein sequence ID" value="KAL1216442.1"/>
    <property type="molecule type" value="Genomic_DNA"/>
</dbReference>
<evidence type="ECO:0000259" key="4">
    <source>
        <dbReference type="PROSITE" id="PS50936"/>
    </source>
</evidence>
<evidence type="ECO:0000313" key="7">
    <source>
        <dbReference type="Proteomes" id="UP001558713"/>
    </source>
</evidence>